<dbReference type="InterPro" id="IPR006336">
    <property type="entry name" value="GCS2"/>
</dbReference>
<gene>
    <name evidence="1" type="ORF">ACFQL7_16395</name>
</gene>
<dbReference type="Pfam" id="PF04107">
    <property type="entry name" value="GCS2"/>
    <property type="match status" value="1"/>
</dbReference>
<proteinExistence type="predicted"/>
<comment type="caution">
    <text evidence="1">The sequence shown here is derived from an EMBL/GenBank/DDBJ whole genome shotgun (WGS) entry which is preliminary data.</text>
</comment>
<dbReference type="GeneID" id="76200943"/>
<dbReference type="SUPFAM" id="SSF55931">
    <property type="entry name" value="Glutamine synthetase/guanido kinase"/>
    <property type="match status" value="1"/>
</dbReference>
<dbReference type="PIRSF" id="PIRSF012666">
    <property type="entry name" value="UCP012666"/>
    <property type="match status" value="1"/>
</dbReference>
<reference evidence="1 2" key="1">
    <citation type="journal article" date="2019" name="Int. J. Syst. Evol. Microbiol.">
        <title>The Global Catalogue of Microorganisms (GCM) 10K type strain sequencing project: providing services to taxonomists for standard genome sequencing and annotation.</title>
        <authorList>
            <consortium name="The Broad Institute Genomics Platform"/>
            <consortium name="The Broad Institute Genome Sequencing Center for Infectious Disease"/>
            <person name="Wu L."/>
            <person name="Ma J."/>
        </authorList>
    </citation>
    <scope>NUCLEOTIDE SEQUENCE [LARGE SCALE GENOMIC DNA]</scope>
    <source>
        <strain evidence="1 2">RDMS1</strain>
    </source>
</reference>
<organism evidence="1 2">
    <name type="scientific">Halocatena marina</name>
    <dbReference type="NCBI Taxonomy" id="2934937"/>
    <lineage>
        <taxon>Archaea</taxon>
        <taxon>Methanobacteriati</taxon>
        <taxon>Methanobacteriota</taxon>
        <taxon>Stenosarchaea group</taxon>
        <taxon>Halobacteria</taxon>
        <taxon>Halobacteriales</taxon>
        <taxon>Natronomonadaceae</taxon>
        <taxon>Halocatena</taxon>
    </lineage>
</organism>
<dbReference type="EMBL" id="JBHTAX010000001">
    <property type="protein sequence ID" value="MFC7191226.1"/>
    <property type="molecule type" value="Genomic_DNA"/>
</dbReference>
<dbReference type="AlphaFoldDB" id="A0ABD5YPN4"/>
<sequence length="502" mass="56711">MSASDLADRVADLLSVDHDEFADRVESEVDWLKNEIREGTFDNPQGIVGLEYEFYGVDGETDALMRVPRRLLEFIGFEKELGLHNAEMQTTPQPLSKYGLAAQEAEVQARLDAALRETQSSDIRLVSDGMWTVPPVGESASKYLTGSVVDNDIRIATNMSGSERYHAMANVDFGAELSLNAPYVSLTADTVMAESLITSIQPHYQVSHAPDLPAYFQYALRIAGPLLALGVNSPFFPPELYNDDVDVETILEDGWMENRIPIFESILNPPEQPKVCFPEDIASVEDAIDQIANDRTVVPMLLDTSDRFDDNFAHFRHKHGTYWRWVRPVFDGPTKSHANARIEFRPLPGQPTVRDVICLQATYAGLLESLTKREHPVSSLEWDAAEMNFYEAAHEGLDGSFQWITADGAETTNIDIMYDELFDYARDGLSLRGLNRTEINRYVAPLQERFERRMTPAKWKHDRVLDAVDSGTPFVEAVWGMQTDYIERQEETLIEGSFVDWL</sequence>
<dbReference type="PANTHER" id="PTHR36510:SF3">
    <property type="entry name" value="CONSERVED PROTEIN"/>
    <property type="match status" value="1"/>
</dbReference>
<evidence type="ECO:0000313" key="1">
    <source>
        <dbReference type="EMBL" id="MFC7191226.1"/>
    </source>
</evidence>
<dbReference type="InterPro" id="IPR050141">
    <property type="entry name" value="GCL_type2/YbdK_subfam"/>
</dbReference>
<dbReference type="RefSeq" id="WP_248908785.1">
    <property type="nucleotide sequence ID" value="NZ_CP109979.1"/>
</dbReference>
<evidence type="ECO:0008006" key="3">
    <source>
        <dbReference type="Google" id="ProtNLM"/>
    </source>
</evidence>
<dbReference type="InterPro" id="IPR016602">
    <property type="entry name" value="UCP012666"/>
</dbReference>
<dbReference type="PANTHER" id="PTHR36510">
    <property type="entry name" value="GLUTAMATE--CYSTEINE LIGASE 2-RELATED"/>
    <property type="match status" value="1"/>
</dbReference>
<accession>A0ABD5YPN4</accession>
<name>A0ABD5YPN4_9EURY</name>
<keyword evidence="2" id="KW-1185">Reference proteome</keyword>
<protein>
    <recommendedName>
        <fullName evidence="3">Glutamate--cysteine ligase</fullName>
    </recommendedName>
</protein>
<evidence type="ECO:0000313" key="2">
    <source>
        <dbReference type="Proteomes" id="UP001596417"/>
    </source>
</evidence>
<dbReference type="Proteomes" id="UP001596417">
    <property type="component" value="Unassembled WGS sequence"/>
</dbReference>
<dbReference type="Gene3D" id="3.30.590.20">
    <property type="match status" value="1"/>
</dbReference>
<dbReference type="InterPro" id="IPR014746">
    <property type="entry name" value="Gln_synth/guanido_kin_cat_dom"/>
</dbReference>